<dbReference type="EMBL" id="JBHRZH010000023">
    <property type="protein sequence ID" value="MFC3764242.1"/>
    <property type="molecule type" value="Genomic_DNA"/>
</dbReference>
<keyword evidence="2" id="KW-1185">Reference proteome</keyword>
<dbReference type="Proteomes" id="UP001595699">
    <property type="component" value="Unassembled WGS sequence"/>
</dbReference>
<name>A0ABV7YH13_9ACTN</name>
<proteinExistence type="predicted"/>
<evidence type="ECO:0000313" key="2">
    <source>
        <dbReference type="Proteomes" id="UP001595699"/>
    </source>
</evidence>
<dbReference type="RefSeq" id="WP_205115059.1">
    <property type="nucleotide sequence ID" value="NZ_JAFBCM010000001.1"/>
</dbReference>
<reference evidence="2" key="1">
    <citation type="journal article" date="2019" name="Int. J. Syst. Evol. Microbiol.">
        <title>The Global Catalogue of Microorganisms (GCM) 10K type strain sequencing project: providing services to taxonomists for standard genome sequencing and annotation.</title>
        <authorList>
            <consortium name="The Broad Institute Genomics Platform"/>
            <consortium name="The Broad Institute Genome Sequencing Center for Infectious Disease"/>
            <person name="Wu L."/>
            <person name="Ma J."/>
        </authorList>
    </citation>
    <scope>NUCLEOTIDE SEQUENCE [LARGE SCALE GENOMIC DNA]</scope>
    <source>
        <strain evidence="2">CGMCC 4.7241</strain>
    </source>
</reference>
<dbReference type="Gene3D" id="3.30.530.20">
    <property type="match status" value="1"/>
</dbReference>
<sequence>MPLATTASARYTWDQRLALTLERRYTASADDLWQAIMAGAWLDEPIRLEPVVGGEVSLGSLGTGRVHGLQPRHLLVFTAGRNVYRWELTPSGETCLLVLTDLVCGVGELPTTAARLQLALEALAAHLGDPSAELLELDELVRQHTEALHVA</sequence>
<dbReference type="SUPFAM" id="SSF55961">
    <property type="entry name" value="Bet v1-like"/>
    <property type="match status" value="1"/>
</dbReference>
<protein>
    <submittedName>
        <fullName evidence="1">Uncharacterized protein</fullName>
    </submittedName>
</protein>
<dbReference type="InterPro" id="IPR023393">
    <property type="entry name" value="START-like_dom_sf"/>
</dbReference>
<accession>A0ABV7YH13</accession>
<gene>
    <name evidence="1" type="ORF">ACFOUW_25630</name>
</gene>
<evidence type="ECO:0000313" key="1">
    <source>
        <dbReference type="EMBL" id="MFC3764242.1"/>
    </source>
</evidence>
<comment type="caution">
    <text evidence="1">The sequence shown here is derived from an EMBL/GenBank/DDBJ whole genome shotgun (WGS) entry which is preliminary data.</text>
</comment>
<organism evidence="1 2">
    <name type="scientific">Tenggerimyces flavus</name>
    <dbReference type="NCBI Taxonomy" id="1708749"/>
    <lineage>
        <taxon>Bacteria</taxon>
        <taxon>Bacillati</taxon>
        <taxon>Actinomycetota</taxon>
        <taxon>Actinomycetes</taxon>
        <taxon>Propionibacteriales</taxon>
        <taxon>Nocardioidaceae</taxon>
        <taxon>Tenggerimyces</taxon>
    </lineage>
</organism>